<reference evidence="2" key="1">
    <citation type="journal article" date="2023" name="Insect Mol. Biol.">
        <title>Genome sequencing provides insights into the evolution of gene families encoding plant cell wall-degrading enzymes in longhorned beetles.</title>
        <authorList>
            <person name="Shin N.R."/>
            <person name="Okamura Y."/>
            <person name="Kirsch R."/>
            <person name="Pauchet Y."/>
        </authorList>
    </citation>
    <scope>NUCLEOTIDE SEQUENCE</scope>
    <source>
        <strain evidence="2">RBIC_L_NR</strain>
    </source>
</reference>
<keyword evidence="3" id="KW-1185">Reference proteome</keyword>
<dbReference type="InterPro" id="IPR029526">
    <property type="entry name" value="PGBD"/>
</dbReference>
<evidence type="ECO:0000313" key="2">
    <source>
        <dbReference type="EMBL" id="KAJ8970082.1"/>
    </source>
</evidence>
<comment type="caution">
    <text evidence="2">The sequence shown here is derived from an EMBL/GenBank/DDBJ whole genome shotgun (WGS) entry which is preliminary data.</text>
</comment>
<dbReference type="PANTHER" id="PTHR46599:SF6">
    <property type="entry name" value="DUAL SPECIFICITY PHOSPHATASE 26"/>
    <property type="match status" value="1"/>
</dbReference>
<protein>
    <recommendedName>
        <fullName evidence="1">PiggyBac transposable element-derived protein domain-containing protein</fullName>
    </recommendedName>
</protein>
<organism evidence="2 3">
    <name type="scientific">Rhamnusium bicolor</name>
    <dbReference type="NCBI Taxonomy" id="1586634"/>
    <lineage>
        <taxon>Eukaryota</taxon>
        <taxon>Metazoa</taxon>
        <taxon>Ecdysozoa</taxon>
        <taxon>Arthropoda</taxon>
        <taxon>Hexapoda</taxon>
        <taxon>Insecta</taxon>
        <taxon>Pterygota</taxon>
        <taxon>Neoptera</taxon>
        <taxon>Endopterygota</taxon>
        <taxon>Coleoptera</taxon>
        <taxon>Polyphaga</taxon>
        <taxon>Cucujiformia</taxon>
        <taxon>Chrysomeloidea</taxon>
        <taxon>Cerambycidae</taxon>
        <taxon>Lepturinae</taxon>
        <taxon>Rhagiini</taxon>
        <taxon>Rhamnusium</taxon>
    </lineage>
</organism>
<dbReference type="Proteomes" id="UP001162156">
    <property type="component" value="Unassembled WGS sequence"/>
</dbReference>
<evidence type="ECO:0000313" key="3">
    <source>
        <dbReference type="Proteomes" id="UP001162156"/>
    </source>
</evidence>
<feature type="domain" description="PiggyBac transposable element-derived protein" evidence="1">
    <location>
        <begin position="9"/>
        <end position="111"/>
    </location>
</feature>
<dbReference type="PANTHER" id="PTHR46599">
    <property type="entry name" value="PIGGYBAC TRANSPOSABLE ELEMENT-DERIVED PROTEIN 4"/>
    <property type="match status" value="1"/>
</dbReference>
<dbReference type="EMBL" id="JANEYF010000414">
    <property type="protein sequence ID" value="KAJ8970082.1"/>
    <property type="molecule type" value="Genomic_DNA"/>
</dbReference>
<proteinExistence type="predicted"/>
<name>A0AAV8ZUI2_9CUCU</name>
<gene>
    <name evidence="2" type="ORF">NQ314_001406</name>
</gene>
<sequence length="117" mass="13704">MQGIFKSGHEDIQSLWAIDGIRDRDLFICTMSHARFSFLLVCLKFDDKQTRSGRLQTDKLAHVSNIFNEFVQNYKINYSPGEFVTIDEKSVPFRGRREFRMYIPNKPTNLSENTDYG</sequence>
<dbReference type="Pfam" id="PF13843">
    <property type="entry name" value="DDE_Tnp_1_7"/>
    <property type="match status" value="1"/>
</dbReference>
<accession>A0AAV8ZUI2</accession>
<dbReference type="AlphaFoldDB" id="A0AAV8ZUI2"/>
<evidence type="ECO:0000259" key="1">
    <source>
        <dbReference type="Pfam" id="PF13843"/>
    </source>
</evidence>